<dbReference type="Proteomes" id="UP000470771">
    <property type="component" value="Unassembled WGS sequence"/>
</dbReference>
<name>A0A6N9NLM7_9FLAO</name>
<dbReference type="EMBL" id="WWNE01000007">
    <property type="protein sequence ID" value="NBG66381.1"/>
    <property type="molecule type" value="Genomic_DNA"/>
</dbReference>
<dbReference type="GO" id="GO:0003700">
    <property type="term" value="F:DNA-binding transcription factor activity"/>
    <property type="evidence" value="ECO:0007669"/>
    <property type="project" value="InterPro"/>
</dbReference>
<keyword evidence="7" id="KW-1185">Reference proteome</keyword>
<dbReference type="Gene3D" id="1.10.10.10">
    <property type="entry name" value="Winged helix-like DNA-binding domain superfamily/Winged helix DNA-binding domain"/>
    <property type="match status" value="1"/>
</dbReference>
<dbReference type="PANTHER" id="PTHR30419">
    <property type="entry name" value="HTH-TYPE TRANSCRIPTIONAL REGULATOR YBHD"/>
    <property type="match status" value="1"/>
</dbReference>
<evidence type="ECO:0000256" key="4">
    <source>
        <dbReference type="ARBA" id="ARBA00023163"/>
    </source>
</evidence>
<dbReference type="GO" id="GO:0005829">
    <property type="term" value="C:cytosol"/>
    <property type="evidence" value="ECO:0007669"/>
    <property type="project" value="TreeGrafter"/>
</dbReference>
<dbReference type="GO" id="GO:0003677">
    <property type="term" value="F:DNA binding"/>
    <property type="evidence" value="ECO:0007669"/>
    <property type="project" value="UniProtKB-KW"/>
</dbReference>
<dbReference type="RefSeq" id="WP_160633332.1">
    <property type="nucleotide sequence ID" value="NZ_WWNE01000007.1"/>
</dbReference>
<dbReference type="Gene3D" id="3.40.190.10">
    <property type="entry name" value="Periplasmic binding protein-like II"/>
    <property type="match status" value="2"/>
</dbReference>
<protein>
    <submittedName>
        <fullName evidence="6">LysR family transcriptional regulator</fullName>
    </submittedName>
</protein>
<dbReference type="FunFam" id="1.10.10.10:FF:000001">
    <property type="entry name" value="LysR family transcriptional regulator"/>
    <property type="match status" value="1"/>
</dbReference>
<dbReference type="SUPFAM" id="SSF46785">
    <property type="entry name" value="Winged helix' DNA-binding domain"/>
    <property type="match status" value="1"/>
</dbReference>
<evidence type="ECO:0000256" key="2">
    <source>
        <dbReference type="ARBA" id="ARBA00023015"/>
    </source>
</evidence>
<sequence>MNIQQLEYALLVQKTASFSRAAFQSKLTQSAISQQIRSLEEEIGFPLFDRQSKPIRPTVDGQLFLEKANEIALGINQLKEFAATLSEEVKGAITVGIIPTLSPYLTPLFIGNLKKEYPDLNLNVREMVTADIIRGLMNRELNAGILATPIKTKLKLQFEAIFYEKFYLYVSPRNTYFNQSELPLELVHDQNLWLLKEGNCFSDQVSNLCGLAPELNETIPIHYTSNSIDSLRRIVDQTDGITFLPELATLNVPSEQEECIKEIEGAPRVREISLVYLKNEPKLHLAQSLVKLIKESVPKKMLTCDKKSLVKAEIVV</sequence>
<comment type="caution">
    <text evidence="6">The sequence shown here is derived from an EMBL/GenBank/DDBJ whole genome shotgun (WGS) entry which is preliminary data.</text>
</comment>
<proteinExistence type="inferred from homology"/>
<dbReference type="InterPro" id="IPR036388">
    <property type="entry name" value="WH-like_DNA-bd_sf"/>
</dbReference>
<keyword evidence="3" id="KW-0238">DNA-binding</keyword>
<dbReference type="InterPro" id="IPR050950">
    <property type="entry name" value="HTH-type_LysR_regulators"/>
</dbReference>
<evidence type="ECO:0000256" key="1">
    <source>
        <dbReference type="ARBA" id="ARBA00009437"/>
    </source>
</evidence>
<dbReference type="CDD" id="cd08411">
    <property type="entry name" value="PBP2_OxyR"/>
    <property type="match status" value="1"/>
</dbReference>
<dbReference type="InterPro" id="IPR000847">
    <property type="entry name" value="LysR_HTH_N"/>
</dbReference>
<dbReference type="SUPFAM" id="SSF53850">
    <property type="entry name" value="Periplasmic binding protein-like II"/>
    <property type="match status" value="1"/>
</dbReference>
<dbReference type="Pfam" id="PF00126">
    <property type="entry name" value="HTH_1"/>
    <property type="match status" value="1"/>
</dbReference>
<reference evidence="6 7" key="1">
    <citation type="submission" date="2019-12" db="EMBL/GenBank/DDBJ databases">
        <authorList>
            <person name="Zhao J."/>
        </authorList>
    </citation>
    <scope>NUCLEOTIDE SEQUENCE [LARGE SCALE GENOMIC DNA]</scope>
    <source>
        <strain evidence="6 7">S-15</strain>
    </source>
</reference>
<comment type="similarity">
    <text evidence="1">Belongs to the LysR transcriptional regulatory family.</text>
</comment>
<evidence type="ECO:0000256" key="3">
    <source>
        <dbReference type="ARBA" id="ARBA00023125"/>
    </source>
</evidence>
<feature type="domain" description="HTH lysR-type" evidence="5">
    <location>
        <begin position="1"/>
        <end position="58"/>
    </location>
</feature>
<dbReference type="PROSITE" id="PS50931">
    <property type="entry name" value="HTH_LYSR"/>
    <property type="match status" value="1"/>
</dbReference>
<gene>
    <name evidence="6" type="ORF">GQN54_09655</name>
</gene>
<dbReference type="AlphaFoldDB" id="A0A6N9NLM7"/>
<dbReference type="PRINTS" id="PR00039">
    <property type="entry name" value="HTHLYSR"/>
</dbReference>
<dbReference type="InterPro" id="IPR005119">
    <property type="entry name" value="LysR_subst-bd"/>
</dbReference>
<organism evidence="6 7">
    <name type="scientific">Acidiluteibacter ferrifornacis</name>
    <dbReference type="NCBI Taxonomy" id="2692424"/>
    <lineage>
        <taxon>Bacteria</taxon>
        <taxon>Pseudomonadati</taxon>
        <taxon>Bacteroidota</taxon>
        <taxon>Flavobacteriia</taxon>
        <taxon>Flavobacteriales</taxon>
        <taxon>Cryomorphaceae</taxon>
        <taxon>Acidiluteibacter</taxon>
    </lineage>
</organism>
<evidence type="ECO:0000313" key="6">
    <source>
        <dbReference type="EMBL" id="NBG66381.1"/>
    </source>
</evidence>
<evidence type="ECO:0000259" key="5">
    <source>
        <dbReference type="PROSITE" id="PS50931"/>
    </source>
</evidence>
<dbReference type="InterPro" id="IPR036390">
    <property type="entry name" value="WH_DNA-bd_sf"/>
</dbReference>
<evidence type="ECO:0000313" key="7">
    <source>
        <dbReference type="Proteomes" id="UP000470771"/>
    </source>
</evidence>
<dbReference type="PANTHER" id="PTHR30419:SF29">
    <property type="entry name" value="LYSR-FAMILY TRANSCRIPTIONAL REGULATOR"/>
    <property type="match status" value="1"/>
</dbReference>
<keyword evidence="4" id="KW-0804">Transcription</keyword>
<keyword evidence="2" id="KW-0805">Transcription regulation</keyword>
<dbReference type="Pfam" id="PF03466">
    <property type="entry name" value="LysR_substrate"/>
    <property type="match status" value="1"/>
</dbReference>
<accession>A0A6N9NLM7</accession>